<comment type="caution">
    <text evidence="10">The sequence shown here is derived from an EMBL/GenBank/DDBJ whole genome shotgun (WGS) entry which is preliminary data.</text>
</comment>
<gene>
    <name evidence="10" type="ORF">C7383_10583</name>
</gene>
<dbReference type="Pfam" id="PF04324">
    <property type="entry name" value="Fer2_BFD"/>
    <property type="match status" value="1"/>
</dbReference>
<dbReference type="AlphaFoldDB" id="A0AB73T4S7"/>
<dbReference type="InterPro" id="IPR052371">
    <property type="entry name" value="BFD-associated_ferredoxin"/>
</dbReference>
<dbReference type="RefSeq" id="WP_109626118.1">
    <property type="nucleotide sequence ID" value="NZ_CABJAT010000005.1"/>
</dbReference>
<name>A0AB73T4S7_9FIRM</name>
<keyword evidence="5" id="KW-0408">Iron</keyword>
<keyword evidence="11" id="KW-1185">Reference proteome</keyword>
<evidence type="ECO:0000256" key="2">
    <source>
        <dbReference type="ARBA" id="ARBA00022714"/>
    </source>
</evidence>
<evidence type="ECO:0000256" key="1">
    <source>
        <dbReference type="ARBA" id="ARBA00022448"/>
    </source>
</evidence>
<evidence type="ECO:0000259" key="9">
    <source>
        <dbReference type="Pfam" id="PF04324"/>
    </source>
</evidence>
<evidence type="ECO:0000256" key="4">
    <source>
        <dbReference type="ARBA" id="ARBA00022982"/>
    </source>
</evidence>
<evidence type="ECO:0000256" key="3">
    <source>
        <dbReference type="ARBA" id="ARBA00022723"/>
    </source>
</evidence>
<proteinExistence type="inferred from homology"/>
<accession>A0AB73T4S7</accession>
<evidence type="ECO:0000256" key="5">
    <source>
        <dbReference type="ARBA" id="ARBA00023004"/>
    </source>
</evidence>
<reference evidence="10 11" key="1">
    <citation type="submission" date="2018-05" db="EMBL/GenBank/DDBJ databases">
        <authorList>
            <person name="Goeker M."/>
            <person name="Huntemann M."/>
            <person name="Clum A."/>
            <person name="Pillay M."/>
            <person name="Palaniappan K."/>
            <person name="Varghese N."/>
            <person name="Mikhailova N."/>
            <person name="Stamatis D."/>
            <person name="Reddy T."/>
            <person name="Daum C."/>
            <person name="Shapiro N."/>
            <person name="Ivanova N."/>
            <person name="Kyrpides N."/>
            <person name="Woyke T."/>
        </authorList>
    </citation>
    <scope>NUCLEOTIDE SEQUENCE [LARGE SCALE GENOMIC DNA]</scope>
    <source>
        <strain evidence="10 11">DSM 26524</strain>
    </source>
</reference>
<sequence length="66" mass="7339">MSKDKYLCPCLKVTKKDIKDAIAEGAGSFKDIKKATKAGKGCGHCECKVKKYAKKQLKKKKENSIF</sequence>
<evidence type="ECO:0000256" key="8">
    <source>
        <dbReference type="ARBA" id="ARBA00046332"/>
    </source>
</evidence>
<dbReference type="PANTHER" id="PTHR37424">
    <property type="entry name" value="BACTERIOFERRITIN-ASSOCIATED FERREDOXIN"/>
    <property type="match status" value="1"/>
</dbReference>
<keyword evidence="1" id="KW-0813">Transport</keyword>
<dbReference type="EMBL" id="QGGY01000005">
    <property type="protein sequence ID" value="PWJ76049.1"/>
    <property type="molecule type" value="Genomic_DNA"/>
</dbReference>
<evidence type="ECO:0000313" key="10">
    <source>
        <dbReference type="EMBL" id="PWJ76049.1"/>
    </source>
</evidence>
<keyword evidence="3" id="KW-0479">Metal-binding</keyword>
<evidence type="ECO:0000313" key="11">
    <source>
        <dbReference type="Proteomes" id="UP000245412"/>
    </source>
</evidence>
<comment type="similarity">
    <text evidence="8">Belongs to the Bfd family.</text>
</comment>
<dbReference type="PANTHER" id="PTHR37424:SF1">
    <property type="entry name" value="BACTERIOFERRITIN-ASSOCIATED FERREDOXIN"/>
    <property type="match status" value="1"/>
</dbReference>
<evidence type="ECO:0000256" key="6">
    <source>
        <dbReference type="ARBA" id="ARBA00023014"/>
    </source>
</evidence>
<dbReference type="InterPro" id="IPR041854">
    <property type="entry name" value="BFD-like_2Fe2S-bd_dom_sf"/>
</dbReference>
<feature type="domain" description="BFD-like [2Fe-2S]-binding" evidence="9">
    <location>
        <begin position="6"/>
        <end position="52"/>
    </location>
</feature>
<dbReference type="Gene3D" id="1.10.10.1100">
    <property type="entry name" value="BFD-like [2Fe-2S]-binding domain"/>
    <property type="match status" value="1"/>
</dbReference>
<keyword evidence="2" id="KW-0001">2Fe-2S</keyword>
<dbReference type="Proteomes" id="UP000245412">
    <property type="component" value="Unassembled WGS sequence"/>
</dbReference>
<dbReference type="GO" id="GO:0046872">
    <property type="term" value="F:metal ion binding"/>
    <property type="evidence" value="ECO:0007669"/>
    <property type="project" value="UniProtKB-KW"/>
</dbReference>
<evidence type="ECO:0000256" key="7">
    <source>
        <dbReference type="ARBA" id="ARBA00039386"/>
    </source>
</evidence>
<keyword evidence="6" id="KW-0411">Iron-sulfur</keyword>
<dbReference type="GO" id="GO:0051537">
    <property type="term" value="F:2 iron, 2 sulfur cluster binding"/>
    <property type="evidence" value="ECO:0007669"/>
    <property type="project" value="UniProtKB-KW"/>
</dbReference>
<dbReference type="InterPro" id="IPR007419">
    <property type="entry name" value="BFD-like_2Fe2S-bd_dom"/>
</dbReference>
<keyword evidence="4" id="KW-0249">Electron transport</keyword>
<organism evidence="10 11">
    <name type="scientific">Murimonas intestini</name>
    <dbReference type="NCBI Taxonomy" id="1337051"/>
    <lineage>
        <taxon>Bacteria</taxon>
        <taxon>Bacillati</taxon>
        <taxon>Bacillota</taxon>
        <taxon>Clostridia</taxon>
        <taxon>Lachnospirales</taxon>
        <taxon>Lachnospiraceae</taxon>
        <taxon>Murimonas</taxon>
    </lineage>
</organism>
<protein>
    <recommendedName>
        <fullName evidence="7">Bacterioferritin-associated ferredoxin</fullName>
    </recommendedName>
</protein>